<dbReference type="GO" id="GO:0005506">
    <property type="term" value="F:iron ion binding"/>
    <property type="evidence" value="ECO:0007669"/>
    <property type="project" value="InterPro"/>
</dbReference>
<name>A0A4R1H773_9GAMM</name>
<dbReference type="SUPFAM" id="SSF47175">
    <property type="entry name" value="Cytochromes"/>
    <property type="match status" value="1"/>
</dbReference>
<organism evidence="1 2">
    <name type="scientific">Thiogranum longum</name>
    <dbReference type="NCBI Taxonomy" id="1537524"/>
    <lineage>
        <taxon>Bacteria</taxon>
        <taxon>Pseudomonadati</taxon>
        <taxon>Pseudomonadota</taxon>
        <taxon>Gammaproteobacteria</taxon>
        <taxon>Chromatiales</taxon>
        <taxon>Ectothiorhodospiraceae</taxon>
        <taxon>Thiogranum</taxon>
    </lineage>
</organism>
<dbReference type="AlphaFoldDB" id="A0A4R1H773"/>
<dbReference type="OrthoDB" id="1150802at2"/>
<comment type="caution">
    <text evidence="1">The sequence shown here is derived from an EMBL/GenBank/DDBJ whole genome shotgun (WGS) entry which is preliminary data.</text>
</comment>
<evidence type="ECO:0000313" key="1">
    <source>
        <dbReference type="EMBL" id="TCK17664.1"/>
    </source>
</evidence>
<reference evidence="1 2" key="1">
    <citation type="submission" date="2019-03" db="EMBL/GenBank/DDBJ databases">
        <title>Genomic Encyclopedia of Type Strains, Phase IV (KMG-IV): sequencing the most valuable type-strain genomes for metagenomic binning, comparative biology and taxonomic classification.</title>
        <authorList>
            <person name="Goeker M."/>
        </authorList>
    </citation>
    <scope>NUCLEOTIDE SEQUENCE [LARGE SCALE GENOMIC DNA]</scope>
    <source>
        <strain evidence="1 2">DSM 19610</strain>
    </source>
</reference>
<keyword evidence="2" id="KW-1185">Reference proteome</keyword>
<sequence>MRKKLQIIAPIVLVATSNLLTADEDPRRLVELPEMMQQHMMSNMRDHLVAINEILINLANEQPDQAAEIAESQLGMSSLESHGASHMARLMPEGMRQAGTSMHRAASRFSLKAQEGDLLSTYKALSEVTSACVACHTGYRIR</sequence>
<dbReference type="GO" id="GO:0020037">
    <property type="term" value="F:heme binding"/>
    <property type="evidence" value="ECO:0007669"/>
    <property type="project" value="InterPro"/>
</dbReference>
<gene>
    <name evidence="1" type="ORF">DFR30_0901</name>
</gene>
<evidence type="ECO:0000313" key="2">
    <source>
        <dbReference type="Proteomes" id="UP000295707"/>
    </source>
</evidence>
<protein>
    <submittedName>
        <fullName evidence="1">Cytochrome c</fullName>
    </submittedName>
</protein>
<dbReference type="EMBL" id="SMFX01000001">
    <property type="protein sequence ID" value="TCK17664.1"/>
    <property type="molecule type" value="Genomic_DNA"/>
</dbReference>
<dbReference type="Gene3D" id="1.20.120.10">
    <property type="entry name" value="Cytochrome c/b562"/>
    <property type="match status" value="1"/>
</dbReference>
<dbReference type="GO" id="GO:0022900">
    <property type="term" value="P:electron transport chain"/>
    <property type="evidence" value="ECO:0007669"/>
    <property type="project" value="InterPro"/>
</dbReference>
<proteinExistence type="predicted"/>
<dbReference type="InterPro" id="IPR010980">
    <property type="entry name" value="Cyt_c/b562"/>
</dbReference>
<accession>A0A4R1H773</accession>
<dbReference type="RefSeq" id="WP_132971527.1">
    <property type="nucleotide sequence ID" value="NZ_SMFX01000001.1"/>
</dbReference>
<dbReference type="Proteomes" id="UP000295707">
    <property type="component" value="Unassembled WGS sequence"/>
</dbReference>
<dbReference type="InterPro" id="IPR002321">
    <property type="entry name" value="Cyt_c_II"/>
</dbReference>
<dbReference type="GO" id="GO:0009055">
    <property type="term" value="F:electron transfer activity"/>
    <property type="evidence" value="ECO:0007669"/>
    <property type="project" value="InterPro"/>
</dbReference>
<dbReference type="PROSITE" id="PS51009">
    <property type="entry name" value="CYTCII"/>
    <property type="match status" value="1"/>
</dbReference>